<gene>
    <name evidence="1" type="ORF">SAMN06265373_10616</name>
</gene>
<dbReference type="NCBIfam" id="TIGR01460">
    <property type="entry name" value="HAD-SF-IIA"/>
    <property type="match status" value="1"/>
</dbReference>
<comment type="caution">
    <text evidence="1">The sequence shown here is derived from an EMBL/GenBank/DDBJ whole genome shotgun (WGS) entry which is preliminary data.</text>
</comment>
<dbReference type="Proteomes" id="UP001157961">
    <property type="component" value="Unassembled WGS sequence"/>
</dbReference>
<dbReference type="Gene3D" id="3.40.50.1000">
    <property type="entry name" value="HAD superfamily/HAD-like"/>
    <property type="match status" value="2"/>
</dbReference>
<dbReference type="RefSeq" id="WP_283426873.1">
    <property type="nucleotide sequence ID" value="NZ_FXTY01000006.1"/>
</dbReference>
<dbReference type="InterPro" id="IPR006357">
    <property type="entry name" value="HAD-SF_hydro_IIA"/>
</dbReference>
<dbReference type="InterPro" id="IPR036412">
    <property type="entry name" value="HAD-like_sf"/>
</dbReference>
<proteinExistence type="predicted"/>
<dbReference type="Pfam" id="PF13242">
    <property type="entry name" value="Hydrolase_like"/>
    <property type="match status" value="1"/>
</dbReference>
<organism evidence="1 2">
    <name type="scientific">Shimia sagamensis</name>
    <dbReference type="NCBI Taxonomy" id="1566352"/>
    <lineage>
        <taxon>Bacteria</taxon>
        <taxon>Pseudomonadati</taxon>
        <taxon>Pseudomonadota</taxon>
        <taxon>Alphaproteobacteria</taxon>
        <taxon>Rhodobacterales</taxon>
        <taxon>Roseobacteraceae</taxon>
    </lineage>
</organism>
<dbReference type="GO" id="GO:0016787">
    <property type="term" value="F:hydrolase activity"/>
    <property type="evidence" value="ECO:0007669"/>
    <property type="project" value="UniProtKB-KW"/>
</dbReference>
<evidence type="ECO:0000313" key="1">
    <source>
        <dbReference type="EMBL" id="SMP28324.1"/>
    </source>
</evidence>
<dbReference type="PANTHER" id="PTHR19288">
    <property type="entry name" value="4-NITROPHENYLPHOSPHATASE-RELATED"/>
    <property type="match status" value="1"/>
</dbReference>
<sequence length="300" mass="32338">MIDTQTAFDRYESLRHALPSATFPDTSHAGRDLSDTAEHYDAYILDAFGVLNRGETAIEGAVERMTELRAAGKRLIVLTNAASYTRVEILAKYHRLGFDFTADEVVSSRDVAFANLPKLADGQVWAAISAEGDNFSDAPASATLQDVIENPNLLNTASGFLFLSTARWNNADTDALTRALQDTPRPLVIANPDLVAPREDGLTIEPGMIAHNIVDRVDAEATFFGKPYGNAFDTALARLPGIPRHRIAMVGDTLHTDVLGGAAAGIGTILITDHGLFNGFDVAPYIKQSGIKPNWIVSTT</sequence>
<dbReference type="InterPro" id="IPR023214">
    <property type="entry name" value="HAD_sf"/>
</dbReference>
<reference evidence="1 2" key="1">
    <citation type="submission" date="2017-05" db="EMBL/GenBank/DDBJ databases">
        <authorList>
            <person name="Varghese N."/>
            <person name="Submissions S."/>
        </authorList>
    </citation>
    <scope>NUCLEOTIDE SEQUENCE [LARGE SCALE GENOMIC DNA]</scope>
    <source>
        <strain evidence="1 2">DSM 29734</strain>
    </source>
</reference>
<dbReference type="SUPFAM" id="SSF56784">
    <property type="entry name" value="HAD-like"/>
    <property type="match status" value="1"/>
</dbReference>
<dbReference type="PANTHER" id="PTHR19288:SF90">
    <property type="entry name" value="OS08G0542600 PROTEIN"/>
    <property type="match status" value="1"/>
</dbReference>
<protein>
    <submittedName>
        <fullName evidence="1">HAD-superfamily class IIA hydrolase, TIGR01459</fullName>
    </submittedName>
</protein>
<dbReference type="EMBL" id="FXTY01000006">
    <property type="protein sequence ID" value="SMP28324.1"/>
    <property type="molecule type" value="Genomic_DNA"/>
</dbReference>
<dbReference type="Pfam" id="PF13344">
    <property type="entry name" value="Hydrolase_6"/>
    <property type="match status" value="1"/>
</dbReference>
<accession>A0ABY1P7H8</accession>
<evidence type="ECO:0000313" key="2">
    <source>
        <dbReference type="Proteomes" id="UP001157961"/>
    </source>
</evidence>
<keyword evidence="1" id="KW-0378">Hydrolase</keyword>
<name>A0ABY1P7H8_9RHOB</name>
<keyword evidence="2" id="KW-1185">Reference proteome</keyword>